<feature type="signal peptide" evidence="1">
    <location>
        <begin position="1"/>
        <end position="28"/>
    </location>
</feature>
<dbReference type="PANTHER" id="PTHR47199">
    <property type="entry name" value="PHOTOSYSTEM II STABILITY/ASSEMBLY FACTOR HCF136, CHLOROPLASTIC"/>
    <property type="match status" value="1"/>
</dbReference>
<reference evidence="2 3" key="1">
    <citation type="submission" date="2020-08" db="EMBL/GenBank/DDBJ databases">
        <title>Bridging the membrane lipid divide: bacteria of the FCB group superphylum have the potential to synthesize archaeal ether lipids.</title>
        <authorList>
            <person name="Villanueva L."/>
            <person name="Von Meijenfeldt F.A.B."/>
            <person name="Westbye A.B."/>
            <person name="Yadav S."/>
            <person name="Hopmans E.C."/>
            <person name="Dutilh B.E."/>
            <person name="Sinninghe Damste J.S."/>
        </authorList>
    </citation>
    <scope>NUCLEOTIDE SEQUENCE [LARGE SCALE GENOMIC DNA]</scope>
    <source>
        <strain evidence="2">NIOZ-UU36</strain>
    </source>
</reference>
<dbReference type="Proteomes" id="UP000614469">
    <property type="component" value="Unassembled WGS sequence"/>
</dbReference>
<accession>A0A8J6NJ40</accession>
<keyword evidence="1" id="KW-0732">Signal</keyword>
<dbReference type="SUPFAM" id="SSF50939">
    <property type="entry name" value="Sialidases"/>
    <property type="match status" value="1"/>
</dbReference>
<gene>
    <name evidence="2" type="ORF">H8E29_09010</name>
</gene>
<dbReference type="CDD" id="cd15482">
    <property type="entry name" value="Sialidase_non-viral"/>
    <property type="match status" value="1"/>
</dbReference>
<dbReference type="EMBL" id="JACNJN010000107">
    <property type="protein sequence ID" value="MBC8335390.1"/>
    <property type="molecule type" value="Genomic_DNA"/>
</dbReference>
<dbReference type="Gene3D" id="2.130.10.10">
    <property type="entry name" value="YVTN repeat-like/Quinoprotein amine dehydrogenase"/>
    <property type="match status" value="2"/>
</dbReference>
<sequence>MKNNCKTWILFLSGILLLVACVPVPSSQEENETESLSAREPAATPPIEFLATPAFEIVAAPSLTKIEMLDEQNGWGQAAGLVLRTEDGGETWLDATPEDAFNDPAYARSAFLDEKIGWILLEDLDSPTVGTIYRTTDGGASWLWRNTPFGRSYIGFLDAENGYALTGLGAGVGSEGVAIWETKNGGGDFDRTFVHQPGLDDSLPYSGIKNGITFRDKRNGWVSASVPQNGFIWLYRTRDGGFTWAHQGLTMPNGYENAQTSVRAPLFFDGMRGLLPIQLLAEEMAMVFYRTDDGGESWAATLPVPTRGKFSVISGDEIVVWDGSASIFFTVDGGETWSFHASEWLPGDILRELDFVSATKGWALTDLGLYHTEDGGKTWDKSGD</sequence>
<evidence type="ECO:0000313" key="2">
    <source>
        <dbReference type="EMBL" id="MBC8335390.1"/>
    </source>
</evidence>
<organism evidence="2 3">
    <name type="scientific">Candidatus Desulfolinea nitratireducens</name>
    <dbReference type="NCBI Taxonomy" id="2841698"/>
    <lineage>
        <taxon>Bacteria</taxon>
        <taxon>Bacillati</taxon>
        <taxon>Chloroflexota</taxon>
        <taxon>Anaerolineae</taxon>
        <taxon>Anaerolineales</taxon>
        <taxon>Anaerolineales incertae sedis</taxon>
        <taxon>Candidatus Desulfolinea</taxon>
    </lineage>
</organism>
<evidence type="ECO:0008006" key="4">
    <source>
        <dbReference type="Google" id="ProtNLM"/>
    </source>
</evidence>
<dbReference type="AlphaFoldDB" id="A0A8J6NJ40"/>
<dbReference type="PANTHER" id="PTHR47199:SF2">
    <property type="entry name" value="PHOTOSYSTEM II STABILITY_ASSEMBLY FACTOR HCF136, CHLOROPLASTIC"/>
    <property type="match status" value="1"/>
</dbReference>
<name>A0A8J6NJ40_9CHLR</name>
<dbReference type="InterPro" id="IPR036278">
    <property type="entry name" value="Sialidase_sf"/>
</dbReference>
<proteinExistence type="predicted"/>
<evidence type="ECO:0000256" key="1">
    <source>
        <dbReference type="SAM" id="SignalP"/>
    </source>
</evidence>
<dbReference type="InterPro" id="IPR015943">
    <property type="entry name" value="WD40/YVTN_repeat-like_dom_sf"/>
</dbReference>
<evidence type="ECO:0000313" key="3">
    <source>
        <dbReference type="Proteomes" id="UP000614469"/>
    </source>
</evidence>
<dbReference type="PROSITE" id="PS51257">
    <property type="entry name" value="PROKAR_LIPOPROTEIN"/>
    <property type="match status" value="1"/>
</dbReference>
<feature type="chain" id="PRO_5035264690" description="Photosynthesis system II assembly factor Ycf48/Hcf136-like domain-containing protein" evidence="1">
    <location>
        <begin position="29"/>
        <end position="384"/>
    </location>
</feature>
<comment type="caution">
    <text evidence="2">The sequence shown here is derived from an EMBL/GenBank/DDBJ whole genome shotgun (WGS) entry which is preliminary data.</text>
</comment>
<protein>
    <recommendedName>
        <fullName evidence="4">Photosynthesis system II assembly factor Ycf48/Hcf136-like domain-containing protein</fullName>
    </recommendedName>
</protein>